<dbReference type="EnsemblMetazoa" id="AALFPA23_018558.R27221">
    <property type="protein sequence ID" value="AALFPA23_018558.P27221"/>
    <property type="gene ID" value="AALFPA23_018558"/>
</dbReference>
<reference evidence="9" key="2">
    <citation type="submission" date="2025-05" db="UniProtKB">
        <authorList>
            <consortium name="EnsemblMetazoa"/>
        </authorList>
    </citation>
    <scope>IDENTIFICATION</scope>
    <source>
        <strain evidence="9">Foshan</strain>
    </source>
</reference>
<protein>
    <recommendedName>
        <fullName evidence="8">C2 domain-containing protein</fullName>
    </recommendedName>
</protein>
<proteinExistence type="predicted"/>
<comment type="subcellular location">
    <subcellularLocation>
        <location evidence="1">Membrane</location>
        <topology evidence="1">Single-pass membrane protein</topology>
    </subcellularLocation>
</comment>
<feature type="region of interest" description="Disordered" evidence="6">
    <location>
        <begin position="794"/>
        <end position="837"/>
    </location>
</feature>
<dbReference type="CDD" id="cd08374">
    <property type="entry name" value="C2F_Ferlin"/>
    <property type="match status" value="1"/>
</dbReference>
<evidence type="ECO:0000256" key="5">
    <source>
        <dbReference type="ARBA" id="ARBA00023136"/>
    </source>
</evidence>
<reference evidence="10" key="1">
    <citation type="journal article" date="2015" name="Proc. Natl. Acad. Sci. U.S.A.">
        <title>Genome sequence of the Asian Tiger mosquito, Aedes albopictus, reveals insights into its biology, genetics, and evolution.</title>
        <authorList>
            <person name="Chen X.G."/>
            <person name="Jiang X."/>
            <person name="Gu J."/>
            <person name="Xu M."/>
            <person name="Wu Y."/>
            <person name="Deng Y."/>
            <person name="Zhang C."/>
            <person name="Bonizzoni M."/>
            <person name="Dermauw W."/>
            <person name="Vontas J."/>
            <person name="Armbruster P."/>
            <person name="Huang X."/>
            <person name="Yang Y."/>
            <person name="Zhang H."/>
            <person name="He W."/>
            <person name="Peng H."/>
            <person name="Liu Y."/>
            <person name="Wu K."/>
            <person name="Chen J."/>
            <person name="Lirakis M."/>
            <person name="Topalis P."/>
            <person name="Van Leeuwen T."/>
            <person name="Hall A.B."/>
            <person name="Jiang X."/>
            <person name="Thorpe C."/>
            <person name="Mueller R.L."/>
            <person name="Sun C."/>
            <person name="Waterhouse R.M."/>
            <person name="Yan G."/>
            <person name="Tu Z.J."/>
            <person name="Fang X."/>
            <person name="James A.A."/>
        </authorList>
    </citation>
    <scope>NUCLEOTIDE SEQUENCE [LARGE SCALE GENOMIC DNA]</scope>
    <source>
        <strain evidence="10">Foshan</strain>
    </source>
</reference>
<keyword evidence="2 7" id="KW-0812">Transmembrane</keyword>
<feature type="domain" description="C2" evidence="8">
    <location>
        <begin position="1"/>
        <end position="119"/>
    </location>
</feature>
<feature type="domain" description="C2" evidence="8">
    <location>
        <begin position="1198"/>
        <end position="1317"/>
    </location>
</feature>
<evidence type="ECO:0000256" key="3">
    <source>
        <dbReference type="ARBA" id="ARBA00022737"/>
    </source>
</evidence>
<dbReference type="InterPro" id="IPR035892">
    <property type="entry name" value="C2_domain_sf"/>
</dbReference>
<name>A0ABM1ZHH2_AEDAL</name>
<evidence type="ECO:0000256" key="4">
    <source>
        <dbReference type="ARBA" id="ARBA00022989"/>
    </source>
</evidence>
<keyword evidence="10" id="KW-1185">Reference proteome</keyword>
<dbReference type="InterPro" id="IPR037724">
    <property type="entry name" value="C2E_Ferlin"/>
</dbReference>
<feature type="domain" description="C2" evidence="8">
    <location>
        <begin position="661"/>
        <end position="788"/>
    </location>
</feature>
<dbReference type="Gene3D" id="2.60.40.150">
    <property type="entry name" value="C2 domain"/>
    <property type="match status" value="4"/>
</dbReference>
<dbReference type="GeneID" id="109416559"/>
<dbReference type="InterPro" id="IPR037725">
    <property type="entry name" value="C2F_Ferlin"/>
</dbReference>
<dbReference type="CDD" id="cd04037">
    <property type="entry name" value="C2E_Ferlin"/>
    <property type="match status" value="1"/>
</dbReference>
<dbReference type="PROSITE" id="PS50004">
    <property type="entry name" value="C2"/>
    <property type="match status" value="4"/>
</dbReference>
<dbReference type="RefSeq" id="XP_029722287.2">
    <property type="nucleotide sequence ID" value="XM_029866427.2"/>
</dbReference>
<dbReference type="Pfam" id="PF00168">
    <property type="entry name" value="C2"/>
    <property type="match status" value="4"/>
</dbReference>
<dbReference type="Proteomes" id="UP000069940">
    <property type="component" value="Unassembled WGS sequence"/>
</dbReference>
<dbReference type="InterPro" id="IPR032362">
    <property type="entry name" value="Ferlin_C"/>
</dbReference>
<dbReference type="InterPro" id="IPR012968">
    <property type="entry name" value="FerIin_dom"/>
</dbReference>
<keyword evidence="3" id="KW-0677">Repeat</keyword>
<evidence type="ECO:0000256" key="1">
    <source>
        <dbReference type="ARBA" id="ARBA00004167"/>
    </source>
</evidence>
<dbReference type="PANTHER" id="PTHR12546">
    <property type="entry name" value="FER-1-LIKE"/>
    <property type="match status" value="1"/>
</dbReference>
<organism evidence="9 10">
    <name type="scientific">Aedes albopictus</name>
    <name type="common">Asian tiger mosquito</name>
    <name type="synonym">Stegomyia albopicta</name>
    <dbReference type="NCBI Taxonomy" id="7160"/>
    <lineage>
        <taxon>Eukaryota</taxon>
        <taxon>Metazoa</taxon>
        <taxon>Ecdysozoa</taxon>
        <taxon>Arthropoda</taxon>
        <taxon>Hexapoda</taxon>
        <taxon>Insecta</taxon>
        <taxon>Pterygota</taxon>
        <taxon>Neoptera</taxon>
        <taxon>Endopterygota</taxon>
        <taxon>Diptera</taxon>
        <taxon>Nematocera</taxon>
        <taxon>Culicoidea</taxon>
        <taxon>Culicidae</taxon>
        <taxon>Culicinae</taxon>
        <taxon>Aedini</taxon>
        <taxon>Aedes</taxon>
        <taxon>Stegomyia</taxon>
    </lineage>
</organism>
<evidence type="ECO:0000256" key="7">
    <source>
        <dbReference type="SAM" id="Phobius"/>
    </source>
</evidence>
<dbReference type="SMART" id="SM00239">
    <property type="entry name" value="C2"/>
    <property type="match status" value="4"/>
</dbReference>
<evidence type="ECO:0000313" key="10">
    <source>
        <dbReference type="Proteomes" id="UP000069940"/>
    </source>
</evidence>
<dbReference type="SUPFAM" id="SSF49562">
    <property type="entry name" value="C2 domain (Calcium/lipid-binding domain, CaLB)"/>
    <property type="match status" value="4"/>
</dbReference>
<accession>A0ABM1ZHH2</accession>
<dbReference type="InterPro" id="IPR055072">
    <property type="entry name" value="Ferlin_DSRM"/>
</dbReference>
<feature type="transmembrane region" description="Helical" evidence="7">
    <location>
        <begin position="1670"/>
        <end position="1697"/>
    </location>
</feature>
<feature type="domain" description="C2" evidence="8">
    <location>
        <begin position="1430"/>
        <end position="1581"/>
    </location>
</feature>
<evidence type="ECO:0000256" key="2">
    <source>
        <dbReference type="ARBA" id="ARBA00022692"/>
    </source>
</evidence>
<sequence>MSTVVPFCFQSVRQPFLVCVTVHKARHLTVLNENTFVLISFNGEHRRTRTFRNSDCPFFNEYFVFETITSLEKLFQTSLNIAVFHHTCCSTKNRCVGEFSIDLKTIWDSPNHAILQKWAVLEECTVPSGDGNVGFLQLDLSIVTNQQQSNPVIHPVIDNDTIEDNLLEPHTDSANLQRVKYAISIYQGEFPTKTSLSIQVSFGGVQSRTNLSQHNGAVHEWNEKISFIGTFPSLTQTFVFDVIASDCCHRRVVASKDLPFFKLSKQIDGVYSLPTFGPSYLHFYQGPQNAVYVGRLLLTITTEIVHNRSVTPKKCQAFPISSSLDTTDFWTEEQFMMKLVIFNALVFDPAKPTKITLALNCLSQSSNIVELQLDKFPTSKVRKATFQEFPDNYRPLLTVDFRCPDFRWKYELTMTLRRAVTQGRNLQQKFTLFRMDNGERQIHPLKRAMLSVLMDFGGSLKTAQENLYVRNDKRLTQWDHKWMLFVVEQIDDIISSINQLKASLSDPSLKNISTIESELIRILHILEDLVYDEQSTFPECILLIRHSVGRNCCKRATTGKRCTHFDAISRLNTVEYLCFPSDTAGDATGENEGSSCGTRSAILARPSRCQHSCDPEWCGCVYAKLDVAIWVGTEREASEFGRWDGTQQGRKVFPGKENHQHRGQQVQSCEVDSTVQCIVNVHQGKIQAGFDSSGLSDPRLVVLMGNHEMATSVISQTLSPLWNEVIEFRNIKILDHSHSLRVGEISIMLLLLDEDKRQCMQKNETIGIGWVKCRLRSANTSGHVTHQIDKNLHEPTDADMSLSPGNPSLLDNGRFGGSVKNTSHPSDKPSIPLGQHSQEVDNKISLFPRRRETLARDDDPWQNFDDTRRDSVLRWVGIFRNGQRMADVLLSVLIVKVDGAGHDTVTINLKAGIPESICPSSRRFHVQVLFAGLRDLHRWTRSAAGRYRVQVVFGELKLMSGLSYRNAGHSMSFSDMYASGYLMLPSKFEYWPPLVVQHVEYTMLKGERVVSSNIINHPELSFTDDTIQPIKNYLINNYRSQNETERISIDTFYSAEQEPLIEPTKVEPTFRHKLLPTLLAVKSVVSGKIKANRKRAAESSAAAVKRRGSLETEYTWWTKFYNSCSSQPSDYKHRLKIYPCELEKVPEFQSFQDWSAPIPLLKKVDRSNIKPFKTYGNLKCKIIIRSTEENNGSKMLDPSSDLMLRAIPKLMSETSIIVVAYIVQGKNLRSRDIFSLSDAYVKLELGKEKIIDRPNYVKDQSNPLFGRRFVMHGRLPRDHNLKISVIDRDTCSPDDLIGTTTIDVEDRFRTRHFATFGLPQEYNASGYNAWRFPMKPSSLLDQICFHNGIVGPNYFGSTVQLAGVTFRDSTVLSKTEDIHERAALAALNNFQQIPVIGCHLVPEHVETRSLFHPDHPGIEQGQLQLWIEVYPAEATPTLVDITPNPPKPYELRLIVWNTQDVILDERNIFGTKMSDIYVKCWLQNVDEAQFTDIHYRSLDGTGNFNWRMVFPLVYSSSEAMMVVTRKKSFYEQLDTEQKVPPLLTVQVWDNDLFSRDDFLGTLNLNLAQLLRPAAKPAKCTLQSPAAIRRDQYLNLFREEKIRGWYPIVGKVNDRIIQTGKIELELQILTEEEALLRPAGKGRKPPQKLPAPDRPDTSFNWYRNPLKSFRWILWPFVRKVCLVLLVIALVVLLCIGLISNTPREIIARGFARKASLDSAVTTGIVEQ</sequence>
<dbReference type="InterPro" id="IPR037721">
    <property type="entry name" value="Ferlin"/>
</dbReference>
<evidence type="ECO:0000256" key="6">
    <source>
        <dbReference type="SAM" id="MobiDB-lite"/>
    </source>
</evidence>
<dbReference type="Pfam" id="PF16165">
    <property type="entry name" value="Ferlin_C"/>
    <property type="match status" value="1"/>
</dbReference>
<dbReference type="InterPro" id="IPR000008">
    <property type="entry name" value="C2_dom"/>
</dbReference>
<dbReference type="PANTHER" id="PTHR12546:SF60">
    <property type="entry name" value="MISFIRE, ISOFORM F"/>
    <property type="match status" value="1"/>
</dbReference>
<evidence type="ECO:0000259" key="8">
    <source>
        <dbReference type="PROSITE" id="PS50004"/>
    </source>
</evidence>
<dbReference type="SMART" id="SM01202">
    <property type="entry name" value="FerI"/>
    <property type="match status" value="1"/>
</dbReference>
<evidence type="ECO:0000313" key="9">
    <source>
        <dbReference type="EnsemblMetazoa" id="AALFPA23_018558.P27221"/>
    </source>
</evidence>
<dbReference type="Pfam" id="PF22901">
    <property type="entry name" value="dsrm_Ferlin"/>
    <property type="match status" value="1"/>
</dbReference>
<keyword evidence="4 7" id="KW-1133">Transmembrane helix</keyword>
<keyword evidence="5 7" id="KW-0472">Membrane</keyword>